<dbReference type="SUPFAM" id="SSF51445">
    <property type="entry name" value="(Trans)glycosidases"/>
    <property type="match status" value="1"/>
</dbReference>
<dbReference type="InterPro" id="IPR029019">
    <property type="entry name" value="HEX_eukaryotic_N"/>
</dbReference>
<keyword evidence="10" id="KW-1185">Reference proteome</keyword>
<dbReference type="InterPro" id="IPR015883">
    <property type="entry name" value="Glyco_hydro_20_cat"/>
</dbReference>
<dbReference type="PANTHER" id="PTHR22600:SF42">
    <property type="entry name" value="BETA-N-ACETYLHEXOSAMINIDASE"/>
    <property type="match status" value="1"/>
</dbReference>
<evidence type="ECO:0000256" key="2">
    <source>
        <dbReference type="ARBA" id="ARBA00006285"/>
    </source>
</evidence>
<dbReference type="InterPro" id="IPR025705">
    <property type="entry name" value="Beta_hexosaminidase_sua/sub"/>
</dbReference>
<evidence type="ECO:0000313" key="10">
    <source>
        <dbReference type="Proteomes" id="UP000695000"/>
    </source>
</evidence>
<evidence type="ECO:0000259" key="8">
    <source>
        <dbReference type="Pfam" id="PF00728"/>
    </source>
</evidence>
<organism evidence="10 11">
    <name type="scientific">Nicrophorus vespilloides</name>
    <name type="common">Boreal carrion beetle</name>
    <dbReference type="NCBI Taxonomy" id="110193"/>
    <lineage>
        <taxon>Eukaryota</taxon>
        <taxon>Metazoa</taxon>
        <taxon>Ecdysozoa</taxon>
        <taxon>Arthropoda</taxon>
        <taxon>Hexapoda</taxon>
        <taxon>Insecta</taxon>
        <taxon>Pterygota</taxon>
        <taxon>Neoptera</taxon>
        <taxon>Endopterygota</taxon>
        <taxon>Coleoptera</taxon>
        <taxon>Polyphaga</taxon>
        <taxon>Staphyliniformia</taxon>
        <taxon>Silphidae</taxon>
        <taxon>Nicrophorinae</taxon>
        <taxon>Nicrophorus</taxon>
    </lineage>
</organism>
<dbReference type="InterPro" id="IPR017853">
    <property type="entry name" value="GH"/>
</dbReference>
<evidence type="ECO:0000313" key="11">
    <source>
        <dbReference type="RefSeq" id="XP_017780356.1"/>
    </source>
</evidence>
<evidence type="ECO:0000259" key="9">
    <source>
        <dbReference type="Pfam" id="PF14845"/>
    </source>
</evidence>
<sequence>MMQPIWLLLLLIGLFHLSHQATNTWVWRCNQEVCVRQHSNKNSIQTNVFRSIEECRLVCGADGSIWPLPSVKFNKSSKLLDINPNEITFELVGSDPVKEILEENVKIFKKNILSECRGACGSDGEALNIKVIVNSTDVSLNWETDESYELKSNNLFWKINAATVFGARHGLESLSQLIAAYNAQDKIGLVTVANVHIVDKPFYKHRSLMIDTGRNFLTVETIKRQIDAMASSKLNILHWHITDSQSFPYVSVRVPNLSRFGSFSENQVYNPQDIKELRDYAKIRGIRILMEIDAPSHAGNGWQWGPHKALGNLSVCVNKQPWRYNCIQPPCGQLNPANIQVYNVLNALYKDIVEQFPESEFFHMGGDEVYFPCWNSTPEIVNYMKQQGKGQNKGDLLDLWGEFQENALAAYDSAVGNSDTKILLWSSELTNPEAIEKYLDKNRYIIETWVPSYDPLPQSLLEKGYKLVISTKNAWYLDHGFWGNTKYYTWRNVYENRLINHRNVIGGEVCMWGELVNGDAIDSRVWPRAAAAAERLWSNSYATTKQVEARMYRHRERLISRGIAAEALTPFWCYQNEGQCL</sequence>
<gene>
    <name evidence="11" type="primary">LOC108565424</name>
</gene>
<accession>A0ABM1N0K6</accession>
<protein>
    <recommendedName>
        <fullName evidence="6">Beta-hexosaminidase</fullName>
        <ecNumber evidence="6">3.2.1.52</ecNumber>
    </recommendedName>
</protein>
<comment type="catalytic activity">
    <reaction evidence="1 6">
        <text>Hydrolysis of terminal non-reducing N-acetyl-D-hexosamine residues in N-acetyl-beta-D-hexosaminides.</text>
        <dbReference type="EC" id="3.2.1.52"/>
    </reaction>
</comment>
<dbReference type="PIRSF" id="PIRSF001093">
    <property type="entry name" value="B-hxosamndse_ab_euk"/>
    <property type="match status" value="1"/>
</dbReference>
<dbReference type="Gene3D" id="3.20.20.80">
    <property type="entry name" value="Glycosidases"/>
    <property type="match status" value="1"/>
</dbReference>
<dbReference type="GeneID" id="108565424"/>
<evidence type="ECO:0000256" key="3">
    <source>
        <dbReference type="ARBA" id="ARBA00022801"/>
    </source>
</evidence>
<dbReference type="Proteomes" id="UP000695000">
    <property type="component" value="Unplaced"/>
</dbReference>
<evidence type="ECO:0000256" key="5">
    <source>
        <dbReference type="ARBA" id="ARBA00023295"/>
    </source>
</evidence>
<dbReference type="Pfam" id="PF14845">
    <property type="entry name" value="Glycohydro_20b2"/>
    <property type="match status" value="1"/>
</dbReference>
<name>A0ABM1N0K6_NICVS</name>
<evidence type="ECO:0000256" key="4">
    <source>
        <dbReference type="ARBA" id="ARBA00023180"/>
    </source>
</evidence>
<reference evidence="11" key="1">
    <citation type="submission" date="2025-08" db="UniProtKB">
        <authorList>
            <consortium name="RefSeq"/>
        </authorList>
    </citation>
    <scope>IDENTIFICATION</scope>
    <source>
        <tissue evidence="11">Whole Larva</tissue>
    </source>
</reference>
<dbReference type="PRINTS" id="PR00738">
    <property type="entry name" value="GLHYDRLASE20"/>
</dbReference>
<keyword evidence="3 6" id="KW-0378">Hydrolase</keyword>
<evidence type="ECO:0000256" key="7">
    <source>
        <dbReference type="SAM" id="SignalP"/>
    </source>
</evidence>
<dbReference type="RefSeq" id="XP_017780356.1">
    <property type="nucleotide sequence ID" value="XM_017924867.1"/>
</dbReference>
<evidence type="ECO:0000256" key="1">
    <source>
        <dbReference type="ARBA" id="ARBA00001231"/>
    </source>
</evidence>
<dbReference type="InterPro" id="IPR029018">
    <property type="entry name" value="Hex-like_dom2"/>
</dbReference>
<dbReference type="Gene3D" id="3.30.379.10">
    <property type="entry name" value="Chitobiase/beta-hexosaminidase domain 2-like"/>
    <property type="match status" value="1"/>
</dbReference>
<dbReference type="SUPFAM" id="SSF55545">
    <property type="entry name" value="beta-N-acetylhexosaminidase-like domain"/>
    <property type="match status" value="1"/>
</dbReference>
<dbReference type="EC" id="3.2.1.52" evidence="6"/>
<comment type="similarity">
    <text evidence="2 6">Belongs to the glycosyl hydrolase 20 family.</text>
</comment>
<keyword evidence="4" id="KW-0325">Glycoprotein</keyword>
<keyword evidence="5 6" id="KW-0326">Glycosidase</keyword>
<dbReference type="PANTHER" id="PTHR22600">
    <property type="entry name" value="BETA-HEXOSAMINIDASE"/>
    <property type="match status" value="1"/>
</dbReference>
<feature type="chain" id="PRO_5047435250" description="Beta-hexosaminidase" evidence="7">
    <location>
        <begin position="21"/>
        <end position="581"/>
    </location>
</feature>
<keyword evidence="7" id="KW-0732">Signal</keyword>
<dbReference type="Pfam" id="PF00728">
    <property type="entry name" value="Glyco_hydro_20"/>
    <property type="match status" value="1"/>
</dbReference>
<evidence type="ECO:0000256" key="6">
    <source>
        <dbReference type="PIRNR" id="PIRNR001093"/>
    </source>
</evidence>
<proteinExistence type="inferred from homology"/>
<feature type="domain" description="Glycoside hydrolase family 20 catalytic" evidence="8">
    <location>
        <begin position="203"/>
        <end position="539"/>
    </location>
</feature>
<feature type="signal peptide" evidence="7">
    <location>
        <begin position="1"/>
        <end position="20"/>
    </location>
</feature>
<dbReference type="CDD" id="cd06562">
    <property type="entry name" value="GH20_HexA_HexB-like"/>
    <property type="match status" value="1"/>
</dbReference>
<feature type="domain" description="Beta-hexosaminidase eukaryotic type N-terminal" evidence="9">
    <location>
        <begin position="65"/>
        <end position="177"/>
    </location>
</feature>